<name>A0A2J6SX02_9HELO</name>
<dbReference type="InParanoid" id="A0A2J6SX02"/>
<proteinExistence type="predicted"/>
<evidence type="ECO:0000313" key="3">
    <source>
        <dbReference type="Proteomes" id="UP000235371"/>
    </source>
</evidence>
<dbReference type="EMBL" id="KZ613856">
    <property type="protein sequence ID" value="PMD55306.1"/>
    <property type="molecule type" value="Genomic_DNA"/>
</dbReference>
<protein>
    <recommendedName>
        <fullName evidence="1">Aminoglycoside phosphotransferase domain-containing protein</fullName>
    </recommendedName>
</protein>
<dbReference type="AlphaFoldDB" id="A0A2J6SX02"/>
<dbReference type="SUPFAM" id="SSF56112">
    <property type="entry name" value="Protein kinase-like (PK-like)"/>
    <property type="match status" value="1"/>
</dbReference>
<dbReference type="Pfam" id="PF01636">
    <property type="entry name" value="APH"/>
    <property type="match status" value="1"/>
</dbReference>
<keyword evidence="3" id="KW-1185">Reference proteome</keyword>
<dbReference type="PANTHER" id="PTHR21310:SF15">
    <property type="entry name" value="AMINOGLYCOSIDE PHOSPHOTRANSFERASE DOMAIN-CONTAINING PROTEIN"/>
    <property type="match status" value="1"/>
</dbReference>
<dbReference type="Gene3D" id="3.90.1200.10">
    <property type="match status" value="1"/>
</dbReference>
<gene>
    <name evidence="2" type="ORF">K444DRAFT_537949</name>
</gene>
<reference evidence="2 3" key="1">
    <citation type="submission" date="2016-04" db="EMBL/GenBank/DDBJ databases">
        <title>A degradative enzymes factory behind the ericoid mycorrhizal symbiosis.</title>
        <authorList>
            <consortium name="DOE Joint Genome Institute"/>
            <person name="Martino E."/>
            <person name="Morin E."/>
            <person name="Grelet G."/>
            <person name="Kuo A."/>
            <person name="Kohler A."/>
            <person name="Daghino S."/>
            <person name="Barry K."/>
            <person name="Choi C."/>
            <person name="Cichocki N."/>
            <person name="Clum A."/>
            <person name="Copeland A."/>
            <person name="Hainaut M."/>
            <person name="Haridas S."/>
            <person name="Labutti K."/>
            <person name="Lindquist E."/>
            <person name="Lipzen A."/>
            <person name="Khouja H.-R."/>
            <person name="Murat C."/>
            <person name="Ohm R."/>
            <person name="Olson A."/>
            <person name="Spatafora J."/>
            <person name="Veneault-Fourrey C."/>
            <person name="Henrissat B."/>
            <person name="Grigoriev I."/>
            <person name="Martin F."/>
            <person name="Perotto S."/>
        </authorList>
    </citation>
    <scope>NUCLEOTIDE SEQUENCE [LARGE SCALE GENOMIC DNA]</scope>
    <source>
        <strain evidence="2 3">E</strain>
    </source>
</reference>
<dbReference type="OrthoDB" id="10003767at2759"/>
<dbReference type="Proteomes" id="UP000235371">
    <property type="component" value="Unassembled WGS sequence"/>
</dbReference>
<dbReference type="InterPro" id="IPR051678">
    <property type="entry name" value="AGP_Transferase"/>
</dbReference>
<dbReference type="GeneID" id="36583586"/>
<sequence>MTQPSIFRWQGQHNDKRSARTFKYTDWTALLKEAQVLNGGRLCVFDGPYHAGGRHIVRRLEFIDTGQLWLVRIPILPASSTSDQNEILKWWTAERRFTMESEIATMKFIAKSTDIPVPTIFGHRTSIDGNPIKLPYMLMQCIRGNMLFDLGGPGILTGEQKSRIRKSIASIQYQMATASINKLGSLVLGPNGTIDIGPLPASFGFEGPFTSAADYFLSWAAHAKFGNLDFLHGRVEDDDDRVRSLKRAVISFPPRLRSAVEKRLSRNPTAYENRYPIVHRDFLLHNILFDDTYNIVGVIDWEFAHSAPLEVFTALTNIYSCFDPKTLHAITDRDDEGRQYIKDVMHEEEDIRQGCKLSKTFGSILGDIGLCMTYFEEGRAVLFGKLLDRYESETIEIDPNSVEPQTK</sequence>
<evidence type="ECO:0000313" key="2">
    <source>
        <dbReference type="EMBL" id="PMD55306.1"/>
    </source>
</evidence>
<dbReference type="RefSeq" id="XP_024732210.1">
    <property type="nucleotide sequence ID" value="XM_024875506.1"/>
</dbReference>
<organism evidence="2 3">
    <name type="scientific">Hyaloscypha bicolor E</name>
    <dbReference type="NCBI Taxonomy" id="1095630"/>
    <lineage>
        <taxon>Eukaryota</taxon>
        <taxon>Fungi</taxon>
        <taxon>Dikarya</taxon>
        <taxon>Ascomycota</taxon>
        <taxon>Pezizomycotina</taxon>
        <taxon>Leotiomycetes</taxon>
        <taxon>Helotiales</taxon>
        <taxon>Hyaloscyphaceae</taxon>
        <taxon>Hyaloscypha</taxon>
        <taxon>Hyaloscypha bicolor</taxon>
    </lineage>
</organism>
<feature type="domain" description="Aminoglycoside phosphotransferase" evidence="1">
    <location>
        <begin position="98"/>
        <end position="309"/>
    </location>
</feature>
<evidence type="ECO:0000259" key="1">
    <source>
        <dbReference type="Pfam" id="PF01636"/>
    </source>
</evidence>
<dbReference type="InterPro" id="IPR011009">
    <property type="entry name" value="Kinase-like_dom_sf"/>
</dbReference>
<dbReference type="PANTHER" id="PTHR21310">
    <property type="entry name" value="AMINOGLYCOSIDE PHOSPHOTRANSFERASE-RELATED-RELATED"/>
    <property type="match status" value="1"/>
</dbReference>
<dbReference type="InterPro" id="IPR002575">
    <property type="entry name" value="Aminoglycoside_PTrfase"/>
</dbReference>
<accession>A0A2J6SX02</accession>